<evidence type="ECO:0000256" key="10">
    <source>
        <dbReference type="HAMAP-Rule" id="MF_01106"/>
    </source>
</evidence>
<feature type="active site" description="Nucleophile" evidence="10">
    <location>
        <position position="185"/>
    </location>
</feature>
<dbReference type="AlphaFoldDB" id="A0A6V8LVV1"/>
<dbReference type="EMBL" id="BLTE01000007">
    <property type="protein sequence ID" value="GFK93936.1"/>
    <property type="molecule type" value="Genomic_DNA"/>
</dbReference>
<evidence type="ECO:0000256" key="6">
    <source>
        <dbReference type="ARBA" id="ARBA00022605"/>
    </source>
</evidence>
<comment type="function">
    <text evidence="10">Catalyzes two activities which are involved in the cyclic version of arginine biosynthesis: the synthesis of N-acetylglutamate from glutamate and acetyl-CoA as the acetyl donor, and of ornithine by transacetylation between N(2)-acetylornithine and glutamate.</text>
</comment>
<keyword evidence="9 10" id="KW-0012">Acyltransferase</keyword>
<gene>
    <name evidence="10 11" type="primary">argJ</name>
    <name evidence="11" type="ORF">NNJEOMEG_01774</name>
</gene>
<feature type="binding site" evidence="10">
    <location>
        <position position="148"/>
    </location>
    <ligand>
        <name>substrate</name>
    </ligand>
</feature>
<dbReference type="CDD" id="cd02152">
    <property type="entry name" value="OAT"/>
    <property type="match status" value="1"/>
</dbReference>
<feature type="chain" id="PRO_5029079187" description="Arginine biosynthesis bifunctional protein ArgJ beta chain" evidence="10">
    <location>
        <begin position="185"/>
        <end position="397"/>
    </location>
</feature>
<comment type="similarity">
    <text evidence="2 10">Belongs to the ArgJ family.</text>
</comment>
<evidence type="ECO:0000256" key="1">
    <source>
        <dbReference type="ARBA" id="ARBA00004496"/>
    </source>
</evidence>
<reference evidence="11 12" key="1">
    <citation type="submission" date="2020-04" db="EMBL/GenBank/DDBJ databases">
        <authorList>
            <consortium name="Desulfovibrio sp. FSS-1 genome sequencing consortium"/>
            <person name="Shimoshige H."/>
            <person name="Kobayashi H."/>
            <person name="Maekawa T."/>
        </authorList>
    </citation>
    <scope>NUCLEOTIDE SEQUENCE [LARGE SCALE GENOMIC DNA]</scope>
    <source>
        <strain evidence="11 12">SIID29052-01</strain>
    </source>
</reference>
<evidence type="ECO:0000256" key="2">
    <source>
        <dbReference type="ARBA" id="ARBA00006774"/>
    </source>
</evidence>
<keyword evidence="7 10" id="KW-0808">Transferase</keyword>
<dbReference type="InterPro" id="IPR042195">
    <property type="entry name" value="ArgJ_beta_C"/>
</dbReference>
<dbReference type="GO" id="GO:0006592">
    <property type="term" value="P:ornithine biosynthetic process"/>
    <property type="evidence" value="ECO:0007669"/>
    <property type="project" value="TreeGrafter"/>
</dbReference>
<dbReference type="GO" id="GO:0005737">
    <property type="term" value="C:cytoplasm"/>
    <property type="evidence" value="ECO:0007669"/>
    <property type="project" value="UniProtKB-SubCell"/>
</dbReference>
<evidence type="ECO:0000256" key="7">
    <source>
        <dbReference type="ARBA" id="ARBA00022679"/>
    </source>
</evidence>
<dbReference type="InterPro" id="IPR016117">
    <property type="entry name" value="ArgJ-like_dom_sf"/>
</dbReference>
<dbReference type="Pfam" id="PF01960">
    <property type="entry name" value="ArgJ"/>
    <property type="match status" value="1"/>
</dbReference>
<feature type="chain" id="PRO_5029079186" description="Arginine biosynthesis bifunctional protein ArgJ alpha chain" evidence="10">
    <location>
        <begin position="1"/>
        <end position="184"/>
    </location>
</feature>
<evidence type="ECO:0000256" key="4">
    <source>
        <dbReference type="ARBA" id="ARBA00022490"/>
    </source>
</evidence>
<dbReference type="GO" id="GO:0004042">
    <property type="term" value="F:L-glutamate N-acetyltransferase activity"/>
    <property type="evidence" value="ECO:0007669"/>
    <property type="project" value="UniProtKB-UniRule"/>
</dbReference>
<keyword evidence="12" id="KW-1185">Reference proteome</keyword>
<dbReference type="NCBIfam" id="NF003802">
    <property type="entry name" value="PRK05388.1"/>
    <property type="match status" value="1"/>
</dbReference>
<reference evidence="11 12" key="2">
    <citation type="submission" date="2020-05" db="EMBL/GenBank/DDBJ databases">
        <title>Draft genome sequence of Desulfovibrio sp. strainFSS-1.</title>
        <authorList>
            <person name="Shimoshige H."/>
            <person name="Kobayashi H."/>
            <person name="Maekawa T."/>
        </authorList>
    </citation>
    <scope>NUCLEOTIDE SEQUENCE [LARGE SCALE GENOMIC DNA]</scope>
    <source>
        <strain evidence="11 12">SIID29052-01</strain>
    </source>
</reference>
<feature type="binding site" evidence="10">
    <location>
        <position position="397"/>
    </location>
    <ligand>
        <name>substrate</name>
    </ligand>
</feature>
<comment type="catalytic activity">
    <reaction evidence="10">
        <text>N(2)-acetyl-L-ornithine + L-glutamate = N-acetyl-L-glutamate + L-ornithine</text>
        <dbReference type="Rhea" id="RHEA:15349"/>
        <dbReference type="ChEBI" id="CHEBI:29985"/>
        <dbReference type="ChEBI" id="CHEBI:44337"/>
        <dbReference type="ChEBI" id="CHEBI:46911"/>
        <dbReference type="ChEBI" id="CHEBI:57805"/>
        <dbReference type="EC" id="2.3.1.35"/>
    </reaction>
</comment>
<dbReference type="FunFam" id="3.10.20.340:FF:000003">
    <property type="entry name" value="Arginine biosynthesis bifunctional protein ArgJ"/>
    <property type="match status" value="1"/>
</dbReference>
<evidence type="ECO:0000256" key="9">
    <source>
        <dbReference type="ARBA" id="ARBA00023315"/>
    </source>
</evidence>
<keyword evidence="5 10" id="KW-0055">Arginine biosynthesis</keyword>
<name>A0A6V8LVV1_9BACT</name>
<keyword evidence="8 10" id="KW-0068">Autocatalytic cleavage</keyword>
<comment type="subcellular location">
    <subcellularLocation>
        <location evidence="1 10">Cytoplasm</location>
    </subcellularLocation>
</comment>
<feature type="site" description="Involved in the stabilization of negative charge on the oxyanion by the formation of the oxyanion hole" evidence="10">
    <location>
        <position position="111"/>
    </location>
</feature>
<dbReference type="PANTHER" id="PTHR23100:SF0">
    <property type="entry name" value="ARGININE BIOSYNTHESIS BIFUNCTIONAL PROTEIN ARGJ, MITOCHONDRIAL"/>
    <property type="match status" value="1"/>
</dbReference>
<evidence type="ECO:0000256" key="3">
    <source>
        <dbReference type="ARBA" id="ARBA00011475"/>
    </source>
</evidence>
<comment type="catalytic activity">
    <reaction evidence="10">
        <text>L-glutamate + acetyl-CoA = N-acetyl-L-glutamate + CoA + H(+)</text>
        <dbReference type="Rhea" id="RHEA:24292"/>
        <dbReference type="ChEBI" id="CHEBI:15378"/>
        <dbReference type="ChEBI" id="CHEBI:29985"/>
        <dbReference type="ChEBI" id="CHEBI:44337"/>
        <dbReference type="ChEBI" id="CHEBI:57287"/>
        <dbReference type="ChEBI" id="CHEBI:57288"/>
        <dbReference type="EC" id="2.3.1.1"/>
    </reaction>
</comment>
<dbReference type="InterPro" id="IPR002813">
    <property type="entry name" value="Arg_biosynth_ArgJ"/>
</dbReference>
<keyword evidence="10" id="KW-0511">Multifunctional enzyme</keyword>
<proteinExistence type="inferred from homology"/>
<comment type="subunit">
    <text evidence="3 10">Heterotetramer of two alpha and two beta chains.</text>
</comment>
<dbReference type="Gene3D" id="3.60.70.12">
    <property type="entry name" value="L-amino peptidase D-ALA esterase/amidase"/>
    <property type="match status" value="1"/>
</dbReference>
<dbReference type="Proteomes" id="UP000494245">
    <property type="component" value="Unassembled WGS sequence"/>
</dbReference>
<dbReference type="EC" id="2.3.1.35" evidence="10"/>
<dbReference type="SUPFAM" id="SSF56266">
    <property type="entry name" value="DmpA/ArgJ-like"/>
    <property type="match status" value="1"/>
</dbReference>
<feature type="site" description="Cleavage; by autolysis" evidence="10">
    <location>
        <begin position="184"/>
        <end position="185"/>
    </location>
</feature>
<dbReference type="HAMAP" id="MF_01106">
    <property type="entry name" value="ArgJ"/>
    <property type="match status" value="1"/>
</dbReference>
<accession>A0A6V8LVV1</accession>
<dbReference type="NCBIfam" id="TIGR00120">
    <property type="entry name" value="ArgJ"/>
    <property type="match status" value="1"/>
</dbReference>
<dbReference type="EC" id="2.3.1.1" evidence="10"/>
<organism evidence="11 12">
    <name type="scientific">Fundidesulfovibrio magnetotacticus</name>
    <dbReference type="NCBI Taxonomy" id="2730080"/>
    <lineage>
        <taxon>Bacteria</taxon>
        <taxon>Pseudomonadati</taxon>
        <taxon>Thermodesulfobacteriota</taxon>
        <taxon>Desulfovibrionia</taxon>
        <taxon>Desulfovibrionales</taxon>
        <taxon>Desulfovibrionaceae</taxon>
        <taxon>Fundidesulfovibrio</taxon>
    </lineage>
</organism>
<dbReference type="Gene3D" id="3.10.20.340">
    <property type="entry name" value="ArgJ beta chain, C-terminal domain"/>
    <property type="match status" value="1"/>
</dbReference>
<dbReference type="GO" id="GO:0004358">
    <property type="term" value="F:L-glutamate N-acetyltransferase activity, acting on acetyl-L-ornithine as donor"/>
    <property type="evidence" value="ECO:0007669"/>
    <property type="project" value="UniProtKB-UniRule"/>
</dbReference>
<evidence type="ECO:0000313" key="11">
    <source>
        <dbReference type="EMBL" id="GFK93936.1"/>
    </source>
</evidence>
<evidence type="ECO:0000313" key="12">
    <source>
        <dbReference type="Proteomes" id="UP000494245"/>
    </source>
</evidence>
<feature type="binding site" evidence="10">
    <location>
        <position position="185"/>
    </location>
    <ligand>
        <name>substrate</name>
    </ligand>
</feature>
<feature type="site" description="Involved in the stabilization of negative charge on the oxyanion by the formation of the oxyanion hole" evidence="10">
    <location>
        <position position="112"/>
    </location>
</feature>
<comment type="pathway">
    <text evidence="10">Amino-acid biosynthesis; L-arginine biosynthesis; L-ornithine and N-acetyl-L-glutamate from L-glutamate and N(2)-acetyl-L-ornithine (cyclic): step 1/1.</text>
</comment>
<comment type="pathway">
    <text evidence="10">Amino-acid biosynthesis; L-arginine biosynthesis; N(2)-acetyl-L-ornithine from L-glutamate: step 1/4.</text>
</comment>
<sequence>MESIVPVPAGFSFAAHASGMRYQGRDDLALIVSDRPAVGAGVFTKNLFQAAPVTVARENIKNSQSIRAFLVNAGQANACTGDEGLANCRATLEMMAERLGIEPGEILPASTGVIGPQLKMDLWRAEAPALAAGLGKAAPLDAAKAIMTTDAFPKMAWGFVETPSGTVRLLGMAKGAGMICPNMATMLGFVLCDADVEKARWQAMLAAAVDASFNAVTVDGDTSTNDCVLAMANGASGVAVREDDELSALAAALNELCQALAYMIVEDAEGGTKIVRVHVTGAQDHMEAEACARAVGHSPLVKTAMFGRDANWGRIVAAVGRSGAEFDPAKVSVAIGGIPVFQNGQPVPGDLDSLLAPHMRRAEIAIDIDLGAGEGEYLLLASDLGFDYVKCNASYRS</sequence>
<dbReference type="PANTHER" id="PTHR23100">
    <property type="entry name" value="ARGININE BIOSYNTHESIS BIFUNCTIONAL PROTEIN ARGJ"/>
    <property type="match status" value="1"/>
</dbReference>
<keyword evidence="6 10" id="KW-0028">Amino-acid biosynthesis</keyword>
<dbReference type="UniPathway" id="UPA00068">
    <property type="reaction ID" value="UER00106"/>
</dbReference>
<comment type="caution">
    <text evidence="11">The sequence shown here is derived from an EMBL/GenBank/DDBJ whole genome shotgun (WGS) entry which is preliminary data.</text>
</comment>
<keyword evidence="4 10" id="KW-0963">Cytoplasm</keyword>
<feature type="binding site" evidence="10">
    <location>
        <position position="269"/>
    </location>
    <ligand>
        <name>substrate</name>
    </ligand>
</feature>
<dbReference type="GO" id="GO:0006526">
    <property type="term" value="P:L-arginine biosynthetic process"/>
    <property type="evidence" value="ECO:0007669"/>
    <property type="project" value="UniProtKB-UniRule"/>
</dbReference>
<protein>
    <recommendedName>
        <fullName evidence="10">Arginine biosynthesis bifunctional protein ArgJ</fullName>
    </recommendedName>
    <domain>
        <recommendedName>
            <fullName evidence="10">Glutamate N-acetyltransferase</fullName>
            <ecNumber evidence="10">2.3.1.35</ecNumber>
        </recommendedName>
        <alternativeName>
            <fullName evidence="10">Ornithine acetyltransferase</fullName>
            <shortName evidence="10">OATase</shortName>
        </alternativeName>
        <alternativeName>
            <fullName evidence="10">Ornithine transacetylase</fullName>
        </alternativeName>
    </domain>
    <domain>
        <recommendedName>
            <fullName evidence="10">Amino-acid acetyltransferase</fullName>
            <ecNumber evidence="10">2.3.1.1</ecNumber>
        </recommendedName>
        <alternativeName>
            <fullName evidence="10">N-acetylglutamate synthase</fullName>
            <shortName evidence="10">AGSase</shortName>
        </alternativeName>
    </domain>
    <component>
        <recommendedName>
            <fullName evidence="10">Arginine biosynthesis bifunctional protein ArgJ alpha chain</fullName>
        </recommendedName>
    </component>
    <component>
        <recommendedName>
            <fullName evidence="10">Arginine biosynthesis bifunctional protein ArgJ beta chain</fullName>
        </recommendedName>
    </component>
</protein>
<feature type="binding site" evidence="10">
    <location>
        <position position="392"/>
    </location>
    <ligand>
        <name>substrate</name>
    </ligand>
</feature>
<evidence type="ECO:0000256" key="8">
    <source>
        <dbReference type="ARBA" id="ARBA00022813"/>
    </source>
</evidence>
<dbReference type="FunFam" id="3.60.70.12:FF:000001">
    <property type="entry name" value="Arginine biosynthesis bifunctional protein ArgJ, chloroplastic"/>
    <property type="match status" value="1"/>
</dbReference>
<evidence type="ECO:0000256" key="5">
    <source>
        <dbReference type="ARBA" id="ARBA00022571"/>
    </source>
</evidence>
<feature type="binding site" evidence="10">
    <location>
        <position position="174"/>
    </location>
    <ligand>
        <name>substrate</name>
    </ligand>
</feature>